<reference evidence="2" key="1">
    <citation type="journal article" date="2019" name="Int. J. Syst. Evol. Microbiol.">
        <title>The Global Catalogue of Microorganisms (GCM) 10K type strain sequencing project: providing services to taxonomists for standard genome sequencing and annotation.</title>
        <authorList>
            <consortium name="The Broad Institute Genomics Platform"/>
            <consortium name="The Broad Institute Genome Sequencing Center for Infectious Disease"/>
            <person name="Wu L."/>
            <person name="Ma J."/>
        </authorList>
    </citation>
    <scope>NUCLEOTIDE SEQUENCE [LARGE SCALE GENOMIC DNA]</scope>
    <source>
        <strain evidence="2">JCM 16117</strain>
    </source>
</reference>
<dbReference type="SUPFAM" id="SSF51735">
    <property type="entry name" value="NAD(P)-binding Rossmann-fold domains"/>
    <property type="match status" value="1"/>
</dbReference>
<protein>
    <submittedName>
        <fullName evidence="1">NAD(P)H-binding protein</fullName>
    </submittedName>
</protein>
<name>A0ABP5QFM8_9MICO</name>
<organism evidence="1 2">
    <name type="scientific">Herbiconiux moechotypicola</name>
    <dbReference type="NCBI Taxonomy" id="637393"/>
    <lineage>
        <taxon>Bacteria</taxon>
        <taxon>Bacillati</taxon>
        <taxon>Actinomycetota</taxon>
        <taxon>Actinomycetes</taxon>
        <taxon>Micrococcales</taxon>
        <taxon>Microbacteriaceae</taxon>
        <taxon>Herbiconiux</taxon>
    </lineage>
</organism>
<comment type="caution">
    <text evidence="1">The sequence shown here is derived from an EMBL/GenBank/DDBJ whole genome shotgun (WGS) entry which is preliminary data.</text>
</comment>
<proteinExistence type="predicted"/>
<sequence length="255" mass="26412">MRIAVAGGRGTVGRHVVRAGEERGHEMVVISRRDGHDVVTGTGLAAALAGTDAVIDVSSVMTTSGKAAVRFFGSATGSLLDAGEAAGVAHHVALSIVGIDGVDASYYAGKLAQERMLGPTLAVRTTLLRAAQFHEFAEQVLGQASIGSLSLVPKALIRPVAAREVGARLIELAEGGPAGRAPDLVGPRDERLAELVRRMLAADGARRRVLELALPGTYWRALASGALRGTAGTPHTTGTLTFDAWLHSPDHTPTP</sequence>
<keyword evidence="2" id="KW-1185">Reference proteome</keyword>
<evidence type="ECO:0000313" key="1">
    <source>
        <dbReference type="EMBL" id="GAA2234472.1"/>
    </source>
</evidence>
<dbReference type="Gene3D" id="3.40.50.720">
    <property type="entry name" value="NAD(P)-binding Rossmann-like Domain"/>
    <property type="match status" value="1"/>
</dbReference>
<gene>
    <name evidence="1" type="ORF">GCM10009851_19360</name>
</gene>
<accession>A0ABP5QFM8</accession>
<evidence type="ECO:0000313" key="2">
    <source>
        <dbReference type="Proteomes" id="UP001500929"/>
    </source>
</evidence>
<dbReference type="EMBL" id="BAAAQY010000005">
    <property type="protein sequence ID" value="GAA2234472.1"/>
    <property type="molecule type" value="Genomic_DNA"/>
</dbReference>
<dbReference type="RefSeq" id="WP_259479415.1">
    <property type="nucleotide sequence ID" value="NZ_BAAAQY010000005.1"/>
</dbReference>
<dbReference type="Proteomes" id="UP001500929">
    <property type="component" value="Unassembled WGS sequence"/>
</dbReference>
<dbReference type="InterPro" id="IPR036291">
    <property type="entry name" value="NAD(P)-bd_dom_sf"/>
</dbReference>